<dbReference type="SUPFAM" id="SSF52540">
    <property type="entry name" value="P-loop containing nucleoside triphosphate hydrolases"/>
    <property type="match status" value="1"/>
</dbReference>
<feature type="compositionally biased region" description="Basic and acidic residues" evidence="1">
    <location>
        <begin position="378"/>
        <end position="388"/>
    </location>
</feature>
<sequence length="388" mass="42213">MRSYADVHDDVPTWVWEHAGNGRIPLGALTLFAGRPAAGKSTAARWFAAQVSRGTLPGTWQGTPHGVAYIAGEESPIYSVKPSLRAADADMVRIWFPETITQTGEDRESRFNYIPTTAISLLVRELRAHDVKLVIVDPLMTMMGAGTDIYRNNEVRDRLQPWVDLAEQIDGVVIGIAHLNKSGNGDVLAGINGSSAFGELCRAAFGFAKDDQSDDGHRVMSQDKNSLGAEDLALAYSLMPVAVTTESGRSAEMPKFTILGDSDRTVGQILHAARSQFDRDGDDGDEDETRMIVLDYLESQGSSAQARDVLKVTRAAGIPDKTVKNKRKSFGVQTRRDGPNRWVWSLERGPTSAAVACIDQNLGISGPSGTEGVFENPEQSRSRETMYA</sequence>
<keyword evidence="3" id="KW-1185">Reference proteome</keyword>
<dbReference type="Gene3D" id="3.40.50.300">
    <property type="entry name" value="P-loop containing nucleotide triphosphate hydrolases"/>
    <property type="match status" value="1"/>
</dbReference>
<dbReference type="Pfam" id="PF13481">
    <property type="entry name" value="AAA_25"/>
    <property type="match status" value="1"/>
</dbReference>
<feature type="region of interest" description="Disordered" evidence="1">
    <location>
        <begin position="366"/>
        <end position="388"/>
    </location>
</feature>
<evidence type="ECO:0000313" key="3">
    <source>
        <dbReference type="Proteomes" id="UP000278422"/>
    </source>
</evidence>
<dbReference type="InterPro" id="IPR027417">
    <property type="entry name" value="P-loop_NTPase"/>
</dbReference>
<reference evidence="2 3" key="1">
    <citation type="submission" date="2018-01" db="EMBL/GenBank/DDBJ databases">
        <title>Twenty Corynebacterium bovis Genomes.</title>
        <authorList>
            <person name="Gulvik C.A."/>
        </authorList>
    </citation>
    <scope>NUCLEOTIDE SEQUENCE [LARGE SCALE GENOMIC DNA]</scope>
    <source>
        <strain evidence="2 3">16-2004</strain>
    </source>
</reference>
<comment type="caution">
    <text evidence="2">The sequence shown here is derived from an EMBL/GenBank/DDBJ whole genome shotgun (WGS) entry which is preliminary data.</text>
</comment>
<gene>
    <name evidence="2" type="ORF">CXF42_01015</name>
</gene>
<organism evidence="2 3">
    <name type="scientific">Corynebacterium bovis</name>
    <dbReference type="NCBI Taxonomy" id="36808"/>
    <lineage>
        <taxon>Bacteria</taxon>
        <taxon>Bacillati</taxon>
        <taxon>Actinomycetota</taxon>
        <taxon>Actinomycetes</taxon>
        <taxon>Mycobacteriales</taxon>
        <taxon>Corynebacteriaceae</taxon>
        <taxon>Corynebacterium</taxon>
    </lineage>
</organism>
<name>A0A426Q7S0_9CORY</name>
<accession>A0A426Q7S0</accession>
<dbReference type="AlphaFoldDB" id="A0A426Q7S0"/>
<evidence type="ECO:0008006" key="4">
    <source>
        <dbReference type="Google" id="ProtNLM"/>
    </source>
</evidence>
<dbReference type="EMBL" id="PQNQ01000001">
    <property type="protein sequence ID" value="RRQ05762.1"/>
    <property type="molecule type" value="Genomic_DNA"/>
</dbReference>
<evidence type="ECO:0000313" key="2">
    <source>
        <dbReference type="EMBL" id="RRQ05762.1"/>
    </source>
</evidence>
<evidence type="ECO:0000256" key="1">
    <source>
        <dbReference type="SAM" id="MobiDB-lite"/>
    </source>
</evidence>
<protein>
    <recommendedName>
        <fullName evidence="4">AAA family ATPase</fullName>
    </recommendedName>
</protein>
<dbReference type="Proteomes" id="UP000278422">
    <property type="component" value="Unassembled WGS sequence"/>
</dbReference>
<proteinExistence type="predicted"/>